<dbReference type="Proteomes" id="UP001501920">
    <property type="component" value="Chromosome 20"/>
</dbReference>
<dbReference type="PANTHER" id="PTHR34754:SF1">
    <property type="entry name" value="COILED-COIL DOMAIN-CONTAINING PROTEIN 60"/>
    <property type="match status" value="1"/>
</dbReference>
<reference evidence="2" key="3">
    <citation type="submission" date="2025-09" db="UniProtKB">
        <authorList>
            <consortium name="Ensembl"/>
        </authorList>
    </citation>
    <scope>IDENTIFICATION</scope>
</reference>
<keyword evidence="3" id="KW-1185">Reference proteome</keyword>
<evidence type="ECO:0008006" key="4">
    <source>
        <dbReference type="Google" id="ProtNLM"/>
    </source>
</evidence>
<name>A0AAR2M5F2_PYGNA</name>
<dbReference type="PANTHER" id="PTHR34754">
    <property type="entry name" value="COILED-COIL DOMAIN-CONTAINING PROTEIN 60"/>
    <property type="match status" value="1"/>
</dbReference>
<dbReference type="Pfam" id="PF15769">
    <property type="entry name" value="DUF4698"/>
    <property type="match status" value="1"/>
</dbReference>
<evidence type="ECO:0000256" key="1">
    <source>
        <dbReference type="SAM" id="MobiDB-lite"/>
    </source>
</evidence>
<feature type="region of interest" description="Disordered" evidence="1">
    <location>
        <begin position="1"/>
        <end position="20"/>
    </location>
</feature>
<evidence type="ECO:0000313" key="2">
    <source>
        <dbReference type="Ensembl" id="ENSPNAP00000082231.1"/>
    </source>
</evidence>
<reference evidence="2 3" key="1">
    <citation type="submission" date="2020-10" db="EMBL/GenBank/DDBJ databases">
        <title>Pygocentrus nattereri (red-bellied piranha) genome, fPygNat1, primary haplotype.</title>
        <authorList>
            <person name="Myers G."/>
            <person name="Meyer A."/>
            <person name="Karagic N."/>
            <person name="Pippel M."/>
            <person name="Winkler S."/>
            <person name="Tracey A."/>
            <person name="Wood J."/>
            <person name="Formenti G."/>
            <person name="Howe K."/>
            <person name="Fedrigo O."/>
            <person name="Jarvis E.D."/>
        </authorList>
    </citation>
    <scope>NUCLEOTIDE SEQUENCE [LARGE SCALE GENOMIC DNA]</scope>
</reference>
<accession>A0AAR2M5F2</accession>
<dbReference type="GeneTree" id="ENSGT00390000015428"/>
<reference evidence="2" key="2">
    <citation type="submission" date="2025-08" db="UniProtKB">
        <authorList>
            <consortium name="Ensembl"/>
        </authorList>
    </citation>
    <scope>IDENTIFICATION</scope>
</reference>
<evidence type="ECO:0000313" key="3">
    <source>
        <dbReference type="Proteomes" id="UP001501920"/>
    </source>
</evidence>
<feature type="region of interest" description="Disordered" evidence="1">
    <location>
        <begin position="126"/>
        <end position="161"/>
    </location>
</feature>
<dbReference type="InterPro" id="IPR031526">
    <property type="entry name" value="DUF4698"/>
</dbReference>
<proteinExistence type="predicted"/>
<dbReference type="GeneID" id="108435360"/>
<sequence>MPTTPPAVRRYTGSAKVRDRGLQHKESWERVYWESLGRSQRENSRLGYRVDEAPKAEISENDDGGLCHTSPMDTSQENKKSPPKLLKAGRRTDPDSLWKHLWHSRKLVLAVKQGCSYFHLLQEQEVQEEQQREKRRREERRKRAIRPPSVSSDSDTDREAERGCVAAGVPSFWKQSRRRRVQSARPFTPVHQSLTSHQPQQLAQEHMYRQLCCLCWLLDSLTLEHSGRIGPVVSCWDAKDPGRSRNTLKTLNKEKTIQAKWEQFVSPPKSLRPVLKVSRVCSARSLTQKSSSLSVPLSVTMTSSLGSSLSSLALDAKDPSDVIVSTDGECQSAEVSEADPPVSEYLRKLLEEVHKSVAKELHGSEMQHGFETEWSEALRSVSSRLDSVVSGKVLTPRPKSSPPRRPATTAFSHRKAVMLDEIRLAFEDRAEELALSLTDTLDRSAKKRWSSGVQRYQFLSNVSTYRSLTSSLCSVTFTPGEQQSENTDVPDRPYNTQWLSALLGSLPPHTHLDRKLVCLLEKLKRFTAERSLRIRPHVFLRVLNSLQPWELCCPDLCVAIEMVRQNAVRMSVEEYDCWLHGRINLPQTA</sequence>
<dbReference type="RefSeq" id="XP_037387360.1">
    <property type="nucleotide sequence ID" value="XM_037531463.1"/>
</dbReference>
<feature type="compositionally biased region" description="Basic residues" evidence="1">
    <location>
        <begin position="133"/>
        <end position="145"/>
    </location>
</feature>
<feature type="compositionally biased region" description="Basic and acidic residues" evidence="1">
    <location>
        <begin position="39"/>
        <end position="58"/>
    </location>
</feature>
<dbReference type="AlphaFoldDB" id="A0AAR2M5F2"/>
<organism evidence="2 3">
    <name type="scientific">Pygocentrus nattereri</name>
    <name type="common">Red-bellied piranha</name>
    <dbReference type="NCBI Taxonomy" id="42514"/>
    <lineage>
        <taxon>Eukaryota</taxon>
        <taxon>Metazoa</taxon>
        <taxon>Chordata</taxon>
        <taxon>Craniata</taxon>
        <taxon>Vertebrata</taxon>
        <taxon>Euteleostomi</taxon>
        <taxon>Actinopterygii</taxon>
        <taxon>Neopterygii</taxon>
        <taxon>Teleostei</taxon>
        <taxon>Ostariophysi</taxon>
        <taxon>Characiformes</taxon>
        <taxon>Characoidei</taxon>
        <taxon>Pygocentrus</taxon>
    </lineage>
</organism>
<protein>
    <recommendedName>
        <fullName evidence="4">Coiled-coil domain containing 60</fullName>
    </recommendedName>
</protein>
<dbReference type="Ensembl" id="ENSPNAT00000049111.1">
    <property type="protein sequence ID" value="ENSPNAP00000082231.1"/>
    <property type="gene ID" value="ENSPNAG00000032611.1"/>
</dbReference>
<feature type="region of interest" description="Disordered" evidence="1">
    <location>
        <begin position="38"/>
        <end position="91"/>
    </location>
</feature>